<dbReference type="Proteomes" id="UP000041254">
    <property type="component" value="Unassembled WGS sequence"/>
</dbReference>
<sequence length="132" mass="14828">MHLGALLSPLLVVAASTVAAFAPPPSLTTPLHRTSPLPLSSLSAKAKDIKIYKRKRNLKYASQHMFTPDGDLVRVVRKERRRLKNLDAESVAMIGMFRTLDEDQLEEMRQADYRAKEGILQIRVEGEEGDED</sequence>
<evidence type="ECO:0000313" key="2">
    <source>
        <dbReference type="EMBL" id="CEL92220.1"/>
    </source>
</evidence>
<dbReference type="InParanoid" id="A0A0G4E8P6"/>
<dbReference type="EMBL" id="CDMY01000055">
    <property type="protein sequence ID" value="CEL92220.1"/>
    <property type="molecule type" value="Genomic_DNA"/>
</dbReference>
<reference evidence="2 3" key="1">
    <citation type="submission" date="2014-11" db="EMBL/GenBank/DDBJ databases">
        <authorList>
            <person name="Zhu J."/>
            <person name="Qi W."/>
            <person name="Song R."/>
        </authorList>
    </citation>
    <scope>NUCLEOTIDE SEQUENCE [LARGE SCALE GENOMIC DNA]</scope>
</reference>
<accession>A0A0G4E8P6</accession>
<gene>
    <name evidence="2" type="ORF">Vbra_10958</name>
</gene>
<feature type="chain" id="PRO_5005186847" evidence="1">
    <location>
        <begin position="21"/>
        <end position="132"/>
    </location>
</feature>
<evidence type="ECO:0000313" key="3">
    <source>
        <dbReference type="Proteomes" id="UP000041254"/>
    </source>
</evidence>
<feature type="signal peptide" evidence="1">
    <location>
        <begin position="1"/>
        <end position="20"/>
    </location>
</feature>
<keyword evidence="1" id="KW-0732">Signal</keyword>
<evidence type="ECO:0000256" key="1">
    <source>
        <dbReference type="SAM" id="SignalP"/>
    </source>
</evidence>
<organism evidence="2 3">
    <name type="scientific">Vitrella brassicaformis (strain CCMP3155)</name>
    <dbReference type="NCBI Taxonomy" id="1169540"/>
    <lineage>
        <taxon>Eukaryota</taxon>
        <taxon>Sar</taxon>
        <taxon>Alveolata</taxon>
        <taxon>Colpodellida</taxon>
        <taxon>Vitrellaceae</taxon>
        <taxon>Vitrella</taxon>
    </lineage>
</organism>
<proteinExistence type="predicted"/>
<dbReference type="VEuPathDB" id="CryptoDB:Vbra_10958"/>
<protein>
    <submittedName>
        <fullName evidence="2">Uncharacterized protein</fullName>
    </submittedName>
</protein>
<keyword evidence="3" id="KW-1185">Reference proteome</keyword>
<dbReference type="AlphaFoldDB" id="A0A0G4E8P6"/>
<name>A0A0G4E8P6_VITBC</name>